<dbReference type="SMART" id="SM00516">
    <property type="entry name" value="SEC14"/>
    <property type="match status" value="1"/>
</dbReference>
<dbReference type="PANTHER" id="PTHR23324">
    <property type="entry name" value="SEC14 RELATED PROTEIN"/>
    <property type="match status" value="1"/>
</dbReference>
<feature type="domain" description="CRAL-TRIO" evidence="2">
    <location>
        <begin position="85"/>
        <end position="260"/>
    </location>
</feature>
<dbReference type="Proteomes" id="UP000708208">
    <property type="component" value="Unassembled WGS sequence"/>
</dbReference>
<evidence type="ECO:0000259" key="2">
    <source>
        <dbReference type="PROSITE" id="PS50191"/>
    </source>
</evidence>
<evidence type="ECO:0000256" key="1">
    <source>
        <dbReference type="SAM" id="SignalP"/>
    </source>
</evidence>
<feature type="signal peptide" evidence="1">
    <location>
        <begin position="1"/>
        <end position="28"/>
    </location>
</feature>
<keyword evidence="1" id="KW-0732">Signal</keyword>
<protein>
    <recommendedName>
        <fullName evidence="2">CRAL-TRIO domain-containing protein</fullName>
    </recommendedName>
</protein>
<dbReference type="InterPro" id="IPR051064">
    <property type="entry name" value="SEC14/CRAL-TRIO_domain"/>
</dbReference>
<dbReference type="InterPro" id="IPR001251">
    <property type="entry name" value="CRAL-TRIO_dom"/>
</dbReference>
<keyword evidence="4" id="KW-1185">Reference proteome</keyword>
<dbReference type="CDD" id="cd00170">
    <property type="entry name" value="SEC14"/>
    <property type="match status" value="1"/>
</dbReference>
<comment type="caution">
    <text evidence="3">The sequence shown here is derived from an EMBL/GenBank/DDBJ whole genome shotgun (WGS) entry which is preliminary data.</text>
</comment>
<gene>
    <name evidence="3" type="ORF">AFUS01_LOCUS23688</name>
</gene>
<dbReference type="OrthoDB" id="1434354at2759"/>
<proteinExistence type="predicted"/>
<accession>A0A8J2P1W9</accession>
<evidence type="ECO:0000313" key="3">
    <source>
        <dbReference type="EMBL" id="CAG7785036.1"/>
    </source>
</evidence>
<evidence type="ECO:0000313" key="4">
    <source>
        <dbReference type="Proteomes" id="UP000708208"/>
    </source>
</evidence>
<dbReference type="Pfam" id="PF00650">
    <property type="entry name" value="CRAL_TRIO"/>
    <property type="match status" value="1"/>
</dbReference>
<dbReference type="PROSITE" id="PS50191">
    <property type="entry name" value="CRAL_TRIO"/>
    <property type="match status" value="1"/>
</dbReference>
<dbReference type="EMBL" id="CAJVCH010287608">
    <property type="protein sequence ID" value="CAG7785036.1"/>
    <property type="molecule type" value="Genomic_DNA"/>
</dbReference>
<dbReference type="AlphaFoldDB" id="A0A8J2P1W9"/>
<sequence>MKPLTVIISHTFVCKLAPVFLLVSTALSAPEILRNVNNNNFTTQQNDENFNSTKHIPSLNISHLNWQILDKLSFEDGVALENYKAPYDIPKRYMYYLGGYNHENLPIWIIKGSEWDIVEGVRKAQTAELEIYFMQMAQRFIKSIPARSTPDNPVTKAVFLVDFADLQYRQVIHLPTVTFATGMLSAAAHLIEKYVGGAYVVNANFATRILVNIVRPFLEGIFSKVFVYGNDKAIWMPEILKVFPKNSIPAWYGGEKGYKPVEVYG</sequence>
<feature type="chain" id="PRO_5035288439" description="CRAL-TRIO domain-containing protein" evidence="1">
    <location>
        <begin position="29"/>
        <end position="265"/>
    </location>
</feature>
<dbReference type="PANTHER" id="PTHR23324:SF83">
    <property type="entry name" value="SEC14-LIKE PROTEIN 2"/>
    <property type="match status" value="1"/>
</dbReference>
<name>A0A8J2P1W9_9HEXA</name>
<dbReference type="GO" id="GO:0005737">
    <property type="term" value="C:cytoplasm"/>
    <property type="evidence" value="ECO:0007669"/>
    <property type="project" value="TreeGrafter"/>
</dbReference>
<organism evidence="3 4">
    <name type="scientific">Allacma fusca</name>
    <dbReference type="NCBI Taxonomy" id="39272"/>
    <lineage>
        <taxon>Eukaryota</taxon>
        <taxon>Metazoa</taxon>
        <taxon>Ecdysozoa</taxon>
        <taxon>Arthropoda</taxon>
        <taxon>Hexapoda</taxon>
        <taxon>Collembola</taxon>
        <taxon>Symphypleona</taxon>
        <taxon>Sminthuridae</taxon>
        <taxon>Allacma</taxon>
    </lineage>
</organism>
<reference evidence="3" key="1">
    <citation type="submission" date="2021-06" db="EMBL/GenBank/DDBJ databases">
        <authorList>
            <person name="Hodson N. C."/>
            <person name="Mongue J. A."/>
            <person name="Jaron S. K."/>
        </authorList>
    </citation>
    <scope>NUCLEOTIDE SEQUENCE</scope>
</reference>